<proteinExistence type="predicted"/>
<dbReference type="Gene3D" id="3.40.390.10">
    <property type="entry name" value="Collagenase (Catalytic Domain)"/>
    <property type="match status" value="1"/>
</dbReference>
<protein>
    <recommendedName>
        <fullName evidence="4">Peptidase M10 metallopeptidase domain-containing protein</fullName>
    </recommendedName>
</protein>
<dbReference type="Proteomes" id="UP000482800">
    <property type="component" value="Unassembled WGS sequence"/>
</dbReference>
<keyword evidence="3" id="KW-1185">Reference proteome</keyword>
<dbReference type="SUPFAM" id="SSF55486">
    <property type="entry name" value="Metalloproteases ('zincins'), catalytic domain"/>
    <property type="match status" value="1"/>
</dbReference>
<name>A0A6V8KBU5_9ACTN</name>
<dbReference type="EMBL" id="BLPF01000002">
    <property type="protein sequence ID" value="GFJ80900.1"/>
    <property type="molecule type" value="Genomic_DNA"/>
</dbReference>
<feature type="chain" id="PRO_5028876492" description="Peptidase M10 metallopeptidase domain-containing protein" evidence="1">
    <location>
        <begin position="41"/>
        <end position="204"/>
    </location>
</feature>
<dbReference type="AlphaFoldDB" id="A0A6V8KBU5"/>
<evidence type="ECO:0000313" key="2">
    <source>
        <dbReference type="EMBL" id="GFJ80900.1"/>
    </source>
</evidence>
<evidence type="ECO:0000256" key="1">
    <source>
        <dbReference type="SAM" id="SignalP"/>
    </source>
</evidence>
<dbReference type="GO" id="GO:0008237">
    <property type="term" value="F:metallopeptidase activity"/>
    <property type="evidence" value="ECO:0007669"/>
    <property type="project" value="InterPro"/>
</dbReference>
<dbReference type="RefSeq" id="WP_173059323.1">
    <property type="nucleotide sequence ID" value="NZ_BAABGO010000029.1"/>
</dbReference>
<reference evidence="2 3" key="1">
    <citation type="submission" date="2020-03" db="EMBL/GenBank/DDBJ databases">
        <title>Whole genome shotgun sequence of Phytohabitans houttuyneae NBRC 108639.</title>
        <authorList>
            <person name="Komaki H."/>
            <person name="Tamura T."/>
        </authorList>
    </citation>
    <scope>NUCLEOTIDE SEQUENCE [LARGE SCALE GENOMIC DNA]</scope>
    <source>
        <strain evidence="2 3">NBRC 108639</strain>
    </source>
</reference>
<feature type="signal peptide" evidence="1">
    <location>
        <begin position="1"/>
        <end position="40"/>
    </location>
</feature>
<sequence>MTRHPARGSRRTIGPLARRLGVPAAAVILGALFAPGPAHAAMERTPADNATHDYCFTSGFVTADEIATSMMVSGLASPTDMSVTFRGDCGTGARGASTVDVWFIETTALAPGVRGQMQCQVPVRVGGNVVCDTADIKIDYAEIVAQGGPRAANYEKTILHEIGHSVGLVDHNGDTCVMKQGPVGDILSERRFSTSDIATINAHY</sequence>
<reference evidence="2 3" key="2">
    <citation type="submission" date="2020-03" db="EMBL/GenBank/DDBJ databases">
        <authorList>
            <person name="Ichikawa N."/>
            <person name="Kimura A."/>
            <person name="Kitahashi Y."/>
            <person name="Uohara A."/>
        </authorList>
    </citation>
    <scope>NUCLEOTIDE SEQUENCE [LARGE SCALE GENOMIC DNA]</scope>
    <source>
        <strain evidence="2 3">NBRC 108639</strain>
    </source>
</reference>
<dbReference type="InterPro" id="IPR024079">
    <property type="entry name" value="MetalloPept_cat_dom_sf"/>
</dbReference>
<evidence type="ECO:0008006" key="4">
    <source>
        <dbReference type="Google" id="ProtNLM"/>
    </source>
</evidence>
<keyword evidence="1" id="KW-0732">Signal</keyword>
<organism evidence="2 3">
    <name type="scientific">Phytohabitans houttuyneae</name>
    <dbReference type="NCBI Taxonomy" id="1076126"/>
    <lineage>
        <taxon>Bacteria</taxon>
        <taxon>Bacillati</taxon>
        <taxon>Actinomycetota</taxon>
        <taxon>Actinomycetes</taxon>
        <taxon>Micromonosporales</taxon>
        <taxon>Micromonosporaceae</taxon>
    </lineage>
</organism>
<evidence type="ECO:0000313" key="3">
    <source>
        <dbReference type="Proteomes" id="UP000482800"/>
    </source>
</evidence>
<accession>A0A6V8KBU5</accession>
<gene>
    <name evidence="2" type="ORF">Phou_050800</name>
</gene>
<comment type="caution">
    <text evidence="2">The sequence shown here is derived from an EMBL/GenBank/DDBJ whole genome shotgun (WGS) entry which is preliminary data.</text>
</comment>